<keyword evidence="2" id="KW-0813">Transport</keyword>
<dbReference type="STRING" id="644801.Psest_1783"/>
<feature type="transmembrane region" description="Helical" evidence="9">
    <location>
        <begin position="56"/>
        <end position="78"/>
    </location>
</feature>
<dbReference type="GO" id="GO:0005886">
    <property type="term" value="C:plasma membrane"/>
    <property type="evidence" value="ECO:0007669"/>
    <property type="project" value="UniProtKB-SubCell"/>
</dbReference>
<evidence type="ECO:0000313" key="10">
    <source>
        <dbReference type="EMBL" id="AGA86330.1"/>
    </source>
</evidence>
<dbReference type="PANTHER" id="PTHR30574">
    <property type="entry name" value="INNER MEMBRANE PROTEIN YEDE"/>
    <property type="match status" value="1"/>
</dbReference>
<sequence>MNIDWGNFTPWTALAGGVLIGAAASLFVLLNGRIAGISGLLASLLDRGAEGRGEKLIFLLGVLLAPLLWMLFGALPVMEFQSGWIGLVVAGLLVGIGTRYGAGCTSGHGVCGISRLSPRSIVATLMFMAAGFVTVFVLRHLLGG</sequence>
<keyword evidence="5 9" id="KW-0812">Transmembrane</keyword>
<keyword evidence="7 9" id="KW-0472">Membrane</keyword>
<feature type="transmembrane region" description="Helical" evidence="9">
    <location>
        <begin position="12"/>
        <end position="35"/>
    </location>
</feature>
<dbReference type="EMBL" id="CP003071">
    <property type="protein sequence ID" value="AGA86330.1"/>
    <property type="molecule type" value="Genomic_DNA"/>
</dbReference>
<dbReference type="HOGENOM" id="CLU_122700_1_0_6"/>
<evidence type="ECO:0000256" key="7">
    <source>
        <dbReference type="ARBA" id="ARBA00023136"/>
    </source>
</evidence>
<evidence type="ECO:0000256" key="2">
    <source>
        <dbReference type="ARBA" id="ARBA00022448"/>
    </source>
</evidence>
<keyword evidence="3" id="KW-1003">Cell membrane</keyword>
<evidence type="ECO:0000256" key="3">
    <source>
        <dbReference type="ARBA" id="ARBA00022475"/>
    </source>
</evidence>
<evidence type="ECO:0000256" key="4">
    <source>
        <dbReference type="ARBA" id="ARBA00022519"/>
    </source>
</evidence>
<protein>
    <submittedName>
        <fullName evidence="10">Putative transporter component</fullName>
    </submittedName>
</protein>
<keyword evidence="4" id="KW-0997">Cell inner membrane</keyword>
<dbReference type="InterPro" id="IPR007272">
    <property type="entry name" value="Sulf_transp_TsuA/YedE"/>
</dbReference>
<organism evidence="10 11">
    <name type="scientific">Stutzerimonas stutzeri RCH2</name>
    <dbReference type="NCBI Taxonomy" id="644801"/>
    <lineage>
        <taxon>Bacteria</taxon>
        <taxon>Pseudomonadati</taxon>
        <taxon>Pseudomonadota</taxon>
        <taxon>Gammaproteobacteria</taxon>
        <taxon>Pseudomonadales</taxon>
        <taxon>Pseudomonadaceae</taxon>
        <taxon>Stutzerimonas</taxon>
    </lineage>
</organism>
<dbReference type="eggNOG" id="COG2391">
    <property type="taxonomic scope" value="Bacteria"/>
</dbReference>
<dbReference type="RefSeq" id="WP_015276629.1">
    <property type="nucleotide sequence ID" value="NC_019936.1"/>
</dbReference>
<evidence type="ECO:0000256" key="8">
    <source>
        <dbReference type="ARBA" id="ARBA00035655"/>
    </source>
</evidence>
<proteinExistence type="inferred from homology"/>
<dbReference type="PANTHER" id="PTHR30574:SF1">
    <property type="entry name" value="SULPHUR TRANSPORT DOMAIN-CONTAINING PROTEIN"/>
    <property type="match status" value="1"/>
</dbReference>
<evidence type="ECO:0000256" key="9">
    <source>
        <dbReference type="SAM" id="Phobius"/>
    </source>
</evidence>
<evidence type="ECO:0000256" key="1">
    <source>
        <dbReference type="ARBA" id="ARBA00004429"/>
    </source>
</evidence>
<comment type="subcellular location">
    <subcellularLocation>
        <location evidence="1">Cell inner membrane</location>
        <topology evidence="1">Multi-pass membrane protein</topology>
    </subcellularLocation>
</comment>
<dbReference type="KEGG" id="psh:Psest_1783"/>
<evidence type="ECO:0000256" key="5">
    <source>
        <dbReference type="ARBA" id="ARBA00022692"/>
    </source>
</evidence>
<dbReference type="Proteomes" id="UP000010820">
    <property type="component" value="Chromosome"/>
</dbReference>
<feature type="transmembrane region" description="Helical" evidence="9">
    <location>
        <begin position="84"/>
        <end position="102"/>
    </location>
</feature>
<comment type="similarity">
    <text evidence="8">Belongs to the TsuA/YedE (TC 9.B.102) family.</text>
</comment>
<evidence type="ECO:0000313" key="11">
    <source>
        <dbReference type="Proteomes" id="UP000010820"/>
    </source>
</evidence>
<dbReference type="AlphaFoldDB" id="L0GLR7"/>
<feature type="transmembrane region" description="Helical" evidence="9">
    <location>
        <begin position="122"/>
        <end position="142"/>
    </location>
</feature>
<keyword evidence="6 9" id="KW-1133">Transmembrane helix</keyword>
<reference evidence="10 11" key="1">
    <citation type="submission" date="2011-10" db="EMBL/GenBank/DDBJ databases">
        <title>Complete sequence of chromosome of Pseudomonas stutzeri RCH2.</title>
        <authorList>
            <consortium name="US DOE Joint Genome Institute"/>
            <person name="Lucas S."/>
            <person name="Han J."/>
            <person name="Lapidus A."/>
            <person name="Cheng J.-F."/>
            <person name="Goodwin L."/>
            <person name="Pitluck S."/>
            <person name="Peters L."/>
            <person name="Ovchinnikova G."/>
            <person name="Zeytun A."/>
            <person name="Lu M."/>
            <person name="Detter J.C."/>
            <person name="Han C."/>
            <person name="Tapia R."/>
            <person name="Land M."/>
            <person name="Hauser L."/>
            <person name="Kyrpides N."/>
            <person name="Ivanova N."/>
            <person name="Pagani I."/>
            <person name="Chakraborty R."/>
            <person name="Arkin A."/>
            <person name="Dehal P."/>
            <person name="Wall J."/>
            <person name="Hazen T."/>
            <person name="Woyke T."/>
        </authorList>
    </citation>
    <scope>NUCLEOTIDE SEQUENCE [LARGE SCALE GENOMIC DNA]</scope>
    <source>
        <strain evidence="10 11">RCH2</strain>
    </source>
</reference>
<dbReference type="PATRIC" id="fig|644801.3.peg.1743"/>
<evidence type="ECO:0000256" key="6">
    <source>
        <dbReference type="ARBA" id="ARBA00022989"/>
    </source>
</evidence>
<accession>L0GLR7</accession>
<gene>
    <name evidence="10" type="ORF">Psest_1783</name>
</gene>
<name>L0GLR7_STUST</name>